<comment type="caution">
    <text evidence="2">The sequence shown here is derived from an EMBL/GenBank/DDBJ whole genome shotgun (WGS) entry which is preliminary data.</text>
</comment>
<evidence type="ECO:0000313" key="2">
    <source>
        <dbReference type="EMBL" id="KAL0635216.1"/>
    </source>
</evidence>
<dbReference type="Proteomes" id="UP001447188">
    <property type="component" value="Unassembled WGS sequence"/>
</dbReference>
<feature type="domain" description="H-type lectin" evidence="1">
    <location>
        <begin position="294"/>
        <end position="357"/>
    </location>
</feature>
<organism evidence="2 3">
    <name type="scientific">Discina gigas</name>
    <dbReference type="NCBI Taxonomy" id="1032678"/>
    <lineage>
        <taxon>Eukaryota</taxon>
        <taxon>Fungi</taxon>
        <taxon>Dikarya</taxon>
        <taxon>Ascomycota</taxon>
        <taxon>Pezizomycotina</taxon>
        <taxon>Pezizomycetes</taxon>
        <taxon>Pezizales</taxon>
        <taxon>Discinaceae</taxon>
        <taxon>Discina</taxon>
    </lineage>
</organism>
<dbReference type="InterPro" id="IPR052487">
    <property type="entry name" value="Galactose-binding_lectin"/>
</dbReference>
<dbReference type="Pfam" id="PF09458">
    <property type="entry name" value="H_lectin"/>
    <property type="match status" value="3"/>
</dbReference>
<dbReference type="EMBL" id="JBBBZM010000075">
    <property type="protein sequence ID" value="KAL0635216.1"/>
    <property type="molecule type" value="Genomic_DNA"/>
</dbReference>
<dbReference type="SUPFAM" id="SSF141086">
    <property type="entry name" value="Agglutinin HPA-like"/>
    <property type="match status" value="3"/>
</dbReference>
<reference evidence="2 3" key="1">
    <citation type="submission" date="2024-02" db="EMBL/GenBank/DDBJ databases">
        <title>Discinaceae phylogenomics.</title>
        <authorList>
            <person name="Dirks A.C."/>
            <person name="James T.Y."/>
        </authorList>
    </citation>
    <scope>NUCLEOTIDE SEQUENCE [LARGE SCALE GENOMIC DNA]</scope>
    <source>
        <strain evidence="2 3">ACD0624</strain>
    </source>
</reference>
<protein>
    <recommendedName>
        <fullName evidence="1">H-type lectin domain-containing protein</fullName>
    </recommendedName>
</protein>
<keyword evidence="3" id="KW-1185">Reference proteome</keyword>
<accession>A0ABR3GI15</accession>
<feature type="domain" description="H-type lectin" evidence="1">
    <location>
        <begin position="395"/>
        <end position="452"/>
    </location>
</feature>
<name>A0ABR3GI15_9PEZI</name>
<evidence type="ECO:0000313" key="3">
    <source>
        <dbReference type="Proteomes" id="UP001447188"/>
    </source>
</evidence>
<dbReference type="PANTHER" id="PTHR46938">
    <property type="entry name" value="DISCOIDIN-1 SUBUNIT A-RELATED-RELATED"/>
    <property type="match status" value="1"/>
</dbReference>
<dbReference type="InterPro" id="IPR037221">
    <property type="entry name" value="H-type_lectin_dom_sf"/>
</dbReference>
<evidence type="ECO:0000259" key="1">
    <source>
        <dbReference type="Pfam" id="PF09458"/>
    </source>
</evidence>
<gene>
    <name evidence="2" type="ORF">Q9L58_005862</name>
</gene>
<feature type="domain" description="H-type lectin" evidence="1">
    <location>
        <begin position="197"/>
        <end position="263"/>
    </location>
</feature>
<proteinExistence type="predicted"/>
<dbReference type="Gene3D" id="2.60.40.2080">
    <property type="match status" value="3"/>
</dbReference>
<dbReference type="InterPro" id="IPR019019">
    <property type="entry name" value="H-type_lectin_domain"/>
</dbReference>
<sequence>MSNPTPYIPAPHLIASSRLTAQELVSHFQDFSNTLRYVSTAPELVFERLVEHLSENLKTTFEVGWQERSNTPQASQLDYENLAAEWKEKYCALEARQLADDILVGKLQEESSALQASQLANTNLAAELQEKCSALQASLLANKKLTAELAKWKEKIPAPGLSSRLDSTKAVVKTNPTIGTFTTIESDSCQQGSQRASKTFTFGSKYNMVPGLVVGLTYLDVACGENVRVNAYPSEIKRDRFKINLDTWNDTTLYYATCAWLAIEADDMDFQYGSYHTIEDHDIKSTPLHNTRIITFKRKYPTAPTVVVWLNVIDLGSAANWRIKTFATNVTATGFTIHIDTWADTKLYAAMASWVAYPTDRSGVASGCFSTLDIRSPGQEQAFNSAFESFGTGVFEKPPKLFLALNALDIDCRATMRLLVKADNVSATGMTWHLNSWRDSSLYSAGASYIAFR</sequence>